<keyword evidence="2" id="KW-1185">Reference proteome</keyword>
<protein>
    <submittedName>
        <fullName evidence="1">Uncharacterized protein</fullName>
    </submittedName>
</protein>
<gene>
    <name evidence="1" type="ORF">MDA_GLEAN10017173</name>
</gene>
<evidence type="ECO:0000313" key="2">
    <source>
        <dbReference type="Proteomes" id="UP000010556"/>
    </source>
</evidence>
<reference evidence="2" key="1">
    <citation type="journal article" date="2013" name="Science">
        <title>Comparative analysis of bat genomes provides insight into the evolution of flight and immunity.</title>
        <authorList>
            <person name="Zhang G."/>
            <person name="Cowled C."/>
            <person name="Shi Z."/>
            <person name="Huang Z."/>
            <person name="Bishop-Lilly K.A."/>
            <person name="Fang X."/>
            <person name="Wynne J.W."/>
            <person name="Xiong Z."/>
            <person name="Baker M.L."/>
            <person name="Zhao W."/>
            <person name="Tachedjian M."/>
            <person name="Zhu Y."/>
            <person name="Zhou P."/>
            <person name="Jiang X."/>
            <person name="Ng J."/>
            <person name="Yang L."/>
            <person name="Wu L."/>
            <person name="Xiao J."/>
            <person name="Feng Y."/>
            <person name="Chen Y."/>
            <person name="Sun X."/>
            <person name="Zhang Y."/>
            <person name="Marsh G.A."/>
            <person name="Crameri G."/>
            <person name="Broder C.C."/>
            <person name="Frey K.G."/>
            <person name="Wang L.F."/>
            <person name="Wang J."/>
        </authorList>
    </citation>
    <scope>NUCLEOTIDE SEQUENCE [LARGE SCALE GENOMIC DNA]</scope>
</reference>
<dbReference type="EMBL" id="KB109155">
    <property type="protein sequence ID" value="ELK28507.1"/>
    <property type="molecule type" value="Genomic_DNA"/>
</dbReference>
<evidence type="ECO:0000313" key="1">
    <source>
        <dbReference type="EMBL" id="ELK28507.1"/>
    </source>
</evidence>
<accession>L5LR43</accession>
<organism evidence="1 2">
    <name type="scientific">Myotis davidii</name>
    <name type="common">David's myotis</name>
    <dbReference type="NCBI Taxonomy" id="225400"/>
    <lineage>
        <taxon>Eukaryota</taxon>
        <taxon>Metazoa</taxon>
        <taxon>Chordata</taxon>
        <taxon>Craniata</taxon>
        <taxon>Vertebrata</taxon>
        <taxon>Euteleostomi</taxon>
        <taxon>Mammalia</taxon>
        <taxon>Eutheria</taxon>
        <taxon>Laurasiatheria</taxon>
        <taxon>Chiroptera</taxon>
        <taxon>Yangochiroptera</taxon>
        <taxon>Vespertilionidae</taxon>
        <taxon>Myotis</taxon>
    </lineage>
</organism>
<name>L5LR43_MYODS</name>
<proteinExistence type="predicted"/>
<sequence>MAVRRGITGEDFGMVVLPQSYPVNFKVEALHLCPPLPGHCFYLMVNGAPYWEKQLNCNESRHKRLELLLFREYFLTAQEFPRCWNEVQLSVLLAFPS</sequence>
<dbReference type="AlphaFoldDB" id="L5LR43"/>
<dbReference type="Proteomes" id="UP000010556">
    <property type="component" value="Unassembled WGS sequence"/>
</dbReference>